<sequence length="184" mass="19932">MRYFIIAVSLLLSSCASYEPKPDPMKEGLVAPFQSSGTVNVVNGQDQSKLQIERYGGVPVNLRATTEETIKLLEQQLSQNGVVVDPGASKAMTLSVQELYQFPIAPPYTDICIVRAGLTTSSGLEKLYSVKNLSGVDIFHACDFALTKLVAEIVNDSAVRDFLDESLLRYPASLASGLSKRTAL</sequence>
<name>A0A840U4V8_9GAMM</name>
<evidence type="ECO:0000313" key="2">
    <source>
        <dbReference type="Proteomes" id="UP000591735"/>
    </source>
</evidence>
<proteinExistence type="predicted"/>
<keyword evidence="1" id="KW-0449">Lipoprotein</keyword>
<protein>
    <submittedName>
        <fullName evidence="1">Putative lipoprotein YajG</fullName>
    </submittedName>
</protein>
<gene>
    <name evidence="1" type="ORF">HNR38_001236</name>
</gene>
<comment type="caution">
    <text evidence="1">The sequence shown here is derived from an EMBL/GenBank/DDBJ whole genome shotgun (WGS) entry which is preliminary data.</text>
</comment>
<dbReference type="EMBL" id="JACHFE010000002">
    <property type="protein sequence ID" value="MBB5320764.1"/>
    <property type="molecule type" value="Genomic_DNA"/>
</dbReference>
<dbReference type="Proteomes" id="UP000591735">
    <property type="component" value="Unassembled WGS sequence"/>
</dbReference>
<organism evidence="1 2">
    <name type="scientific">Marinobacter oulmenensis</name>
    <dbReference type="NCBI Taxonomy" id="643747"/>
    <lineage>
        <taxon>Bacteria</taxon>
        <taxon>Pseudomonadati</taxon>
        <taxon>Pseudomonadota</taxon>
        <taxon>Gammaproteobacteria</taxon>
        <taxon>Pseudomonadales</taxon>
        <taxon>Marinobacteraceae</taxon>
        <taxon>Marinobacter</taxon>
    </lineage>
</organism>
<evidence type="ECO:0000313" key="1">
    <source>
        <dbReference type="EMBL" id="MBB5320764.1"/>
    </source>
</evidence>
<reference evidence="1 2" key="1">
    <citation type="submission" date="2020-08" db="EMBL/GenBank/DDBJ databases">
        <title>Genomic Encyclopedia of Type Strains, Phase IV (KMG-IV): sequencing the most valuable type-strain genomes for metagenomic binning, comparative biology and taxonomic classification.</title>
        <authorList>
            <person name="Goeker M."/>
        </authorList>
    </citation>
    <scope>NUCLEOTIDE SEQUENCE [LARGE SCALE GENOMIC DNA]</scope>
    <source>
        <strain evidence="1 2">DSM 22359</strain>
    </source>
</reference>
<dbReference type="AlphaFoldDB" id="A0A840U4V8"/>
<dbReference type="PROSITE" id="PS51257">
    <property type="entry name" value="PROKAR_LIPOPROTEIN"/>
    <property type="match status" value="1"/>
</dbReference>
<keyword evidence="2" id="KW-1185">Reference proteome</keyword>
<accession>A0A840U4V8</accession>
<dbReference type="RefSeq" id="WP_183700822.1">
    <property type="nucleotide sequence ID" value="NZ_JACHFE010000002.1"/>
</dbReference>